<protein>
    <submittedName>
        <fullName evidence="1">Uncharacterized protein</fullName>
    </submittedName>
</protein>
<gene>
    <name evidence="1" type="ORF">T05_13361</name>
</gene>
<dbReference type="EMBL" id="JYDJ01000236">
    <property type="protein sequence ID" value="KRX39329.1"/>
    <property type="molecule type" value="Genomic_DNA"/>
</dbReference>
<proteinExistence type="predicted"/>
<dbReference type="Proteomes" id="UP000055048">
    <property type="component" value="Unassembled WGS sequence"/>
</dbReference>
<sequence>MIKRTNFLKECESVCWRRKYANWQWTVFLMIFKRAVRIDSQQSRRAVVGARKTITNRSFVCDARTPLYHTLAQPLYRINLGDPPLFSPGSVCQVDELRRCASAVRCFDDVSPVPIALRHLTSGALVRLTYVASGSVGKCCLSTRR</sequence>
<dbReference type="OrthoDB" id="5939650at2759"/>
<accession>A0A0V0TK94</accession>
<reference evidence="1 2" key="1">
    <citation type="submission" date="2015-01" db="EMBL/GenBank/DDBJ databases">
        <title>Evolution of Trichinella species and genotypes.</title>
        <authorList>
            <person name="Korhonen P.K."/>
            <person name="Edoardo P."/>
            <person name="Giuseppe L.R."/>
            <person name="Gasser R.B."/>
        </authorList>
    </citation>
    <scope>NUCLEOTIDE SEQUENCE [LARGE SCALE GENOMIC DNA]</scope>
    <source>
        <strain evidence="1">ISS417</strain>
    </source>
</reference>
<evidence type="ECO:0000313" key="2">
    <source>
        <dbReference type="Proteomes" id="UP000055048"/>
    </source>
</evidence>
<keyword evidence="2" id="KW-1185">Reference proteome</keyword>
<organism evidence="1 2">
    <name type="scientific">Trichinella murrelli</name>
    <dbReference type="NCBI Taxonomy" id="144512"/>
    <lineage>
        <taxon>Eukaryota</taxon>
        <taxon>Metazoa</taxon>
        <taxon>Ecdysozoa</taxon>
        <taxon>Nematoda</taxon>
        <taxon>Enoplea</taxon>
        <taxon>Dorylaimia</taxon>
        <taxon>Trichinellida</taxon>
        <taxon>Trichinellidae</taxon>
        <taxon>Trichinella</taxon>
    </lineage>
</organism>
<evidence type="ECO:0000313" key="1">
    <source>
        <dbReference type="EMBL" id="KRX39329.1"/>
    </source>
</evidence>
<dbReference type="AlphaFoldDB" id="A0A0V0TK94"/>
<comment type="caution">
    <text evidence="1">The sequence shown here is derived from an EMBL/GenBank/DDBJ whole genome shotgun (WGS) entry which is preliminary data.</text>
</comment>
<name>A0A0V0TK94_9BILA</name>